<accession>A0A9N9KND7</accession>
<comment type="caution">
    <text evidence="2">The sequence shown here is derived from an EMBL/GenBank/DDBJ whole genome shotgun (WGS) entry which is preliminary data.</text>
</comment>
<keyword evidence="3" id="KW-1185">Reference proteome</keyword>
<protein>
    <submittedName>
        <fullName evidence="2">Uncharacterized protein</fullName>
    </submittedName>
</protein>
<dbReference type="AlphaFoldDB" id="A0A9N9KND7"/>
<dbReference type="Proteomes" id="UP000696280">
    <property type="component" value="Unassembled WGS sequence"/>
</dbReference>
<dbReference type="EMBL" id="CAJVRL010000002">
    <property type="protein sequence ID" value="CAG8949157.1"/>
    <property type="molecule type" value="Genomic_DNA"/>
</dbReference>
<dbReference type="OrthoDB" id="10635603at2759"/>
<gene>
    <name evidence="2" type="ORF">HYFRA_00004779</name>
</gene>
<name>A0A9N9KND7_9HELO</name>
<evidence type="ECO:0000313" key="3">
    <source>
        <dbReference type="Proteomes" id="UP000696280"/>
    </source>
</evidence>
<feature type="compositionally biased region" description="Basic and acidic residues" evidence="1">
    <location>
        <begin position="198"/>
        <end position="210"/>
    </location>
</feature>
<proteinExistence type="predicted"/>
<sequence>MVEIFDGRGACTENCTGDCYGRDTRPVIDYFADYSLVMSGLEIGSVTIKAPVSNDWPCGFSFRLPSLPVPQPLTLLKNKLKLATLQYDAKYVHSTYALQTAITQNLSIAKDLDDIDKQNMLGPTSMNQVDRPQEQKYGSKWTIADLGSHELFYNFNKRSLKFHGIASTINTNAHVAAQRQDASDASVPFFCPSSPLPERTDRPLPESLLR</sequence>
<evidence type="ECO:0000313" key="2">
    <source>
        <dbReference type="EMBL" id="CAG8949157.1"/>
    </source>
</evidence>
<reference evidence="2" key="1">
    <citation type="submission" date="2021-07" db="EMBL/GenBank/DDBJ databases">
        <authorList>
            <person name="Durling M."/>
        </authorList>
    </citation>
    <scope>NUCLEOTIDE SEQUENCE</scope>
</reference>
<evidence type="ECO:0000256" key="1">
    <source>
        <dbReference type="SAM" id="MobiDB-lite"/>
    </source>
</evidence>
<feature type="region of interest" description="Disordered" evidence="1">
    <location>
        <begin position="188"/>
        <end position="210"/>
    </location>
</feature>
<organism evidence="2 3">
    <name type="scientific">Hymenoscyphus fraxineus</name>
    <dbReference type="NCBI Taxonomy" id="746836"/>
    <lineage>
        <taxon>Eukaryota</taxon>
        <taxon>Fungi</taxon>
        <taxon>Dikarya</taxon>
        <taxon>Ascomycota</taxon>
        <taxon>Pezizomycotina</taxon>
        <taxon>Leotiomycetes</taxon>
        <taxon>Helotiales</taxon>
        <taxon>Helotiaceae</taxon>
        <taxon>Hymenoscyphus</taxon>
    </lineage>
</organism>